<dbReference type="AlphaFoldDB" id="A0A964RP10"/>
<proteinExistence type="predicted"/>
<dbReference type="PANTHER" id="PTHR31151">
    <property type="entry name" value="PROLINE-TRNA LIGASE (DUF1680)"/>
    <property type="match status" value="1"/>
</dbReference>
<gene>
    <name evidence="5" type="ORF">GKZ28_15850</name>
</gene>
<dbReference type="Pfam" id="PF20736">
    <property type="entry name" value="Glyco_hydro127M"/>
    <property type="match status" value="1"/>
</dbReference>
<dbReference type="InterPro" id="IPR012878">
    <property type="entry name" value="Beta-AFase-like_GH127_cat"/>
</dbReference>
<dbReference type="InterPro" id="IPR032275">
    <property type="entry name" value="DUF4986"/>
</dbReference>
<feature type="domain" description="Non-reducing end beta-L-arabinofuranosidase-like GH127 middle" evidence="4">
    <location>
        <begin position="389"/>
        <end position="482"/>
    </location>
</feature>
<accession>A0A964RP10</accession>
<dbReference type="GO" id="GO:0005975">
    <property type="term" value="P:carbohydrate metabolic process"/>
    <property type="evidence" value="ECO:0007669"/>
    <property type="project" value="InterPro"/>
</dbReference>
<dbReference type="Pfam" id="PF16375">
    <property type="entry name" value="DUF4986"/>
    <property type="match status" value="1"/>
</dbReference>
<dbReference type="Proteomes" id="UP000656077">
    <property type="component" value="Unassembled WGS sequence"/>
</dbReference>
<evidence type="ECO:0000313" key="6">
    <source>
        <dbReference type="Proteomes" id="UP000656077"/>
    </source>
</evidence>
<dbReference type="EMBL" id="WSRQ01000027">
    <property type="protein sequence ID" value="MVX65164.1"/>
    <property type="molecule type" value="Genomic_DNA"/>
</dbReference>
<dbReference type="RefSeq" id="WP_160359950.1">
    <property type="nucleotide sequence ID" value="NZ_WSRQ01000027.1"/>
</dbReference>
<evidence type="ECO:0000259" key="3">
    <source>
        <dbReference type="Pfam" id="PF20620"/>
    </source>
</evidence>
<feature type="domain" description="DUF4986" evidence="2">
    <location>
        <begin position="534"/>
        <end position="588"/>
    </location>
</feature>
<dbReference type="GO" id="GO:0016787">
    <property type="term" value="F:hydrolase activity"/>
    <property type="evidence" value="ECO:0007669"/>
    <property type="project" value="UniProtKB-KW"/>
</dbReference>
<feature type="domain" description="Non-reducing end beta-L-arabinofuranosidase-like GH127 catalytic" evidence="1">
    <location>
        <begin position="3"/>
        <end position="375"/>
    </location>
</feature>
<organism evidence="5 6">
    <name type="scientific">Clostridium chromiireducens</name>
    <dbReference type="NCBI Taxonomy" id="225345"/>
    <lineage>
        <taxon>Bacteria</taxon>
        <taxon>Bacillati</taxon>
        <taxon>Bacillota</taxon>
        <taxon>Clostridia</taxon>
        <taxon>Eubacteriales</taxon>
        <taxon>Clostridiaceae</taxon>
        <taxon>Clostridium</taxon>
    </lineage>
</organism>
<dbReference type="Gene3D" id="1.50.10.20">
    <property type="match status" value="1"/>
</dbReference>
<dbReference type="InterPro" id="IPR046544">
    <property type="entry name" value="GH146_SB_dom"/>
</dbReference>
<evidence type="ECO:0000259" key="2">
    <source>
        <dbReference type="Pfam" id="PF16375"/>
    </source>
</evidence>
<dbReference type="PANTHER" id="PTHR31151:SF0">
    <property type="entry name" value="PROLINE-TRNA LIGASE (DUF1680)"/>
    <property type="match status" value="1"/>
</dbReference>
<keyword evidence="5" id="KW-0378">Hydrolase</keyword>
<evidence type="ECO:0000313" key="5">
    <source>
        <dbReference type="EMBL" id="MVX65164.1"/>
    </source>
</evidence>
<sequence length="760" mass="87814">MEKVQLLNGLFKESQDKGKEYLEYLDVDRLLAPCYEAIGKIPKKPRYGGWESMKISGHSLGHFLSALAAMYVAEKDEKLKEKLDYAVSELAYLQSLDDKGYVSGFPRECFDKVFSGEFNVTRFELGDSWVPWYSIHKIFAGLIDAYVLTGNEEALEVVKKLSDWAKKGTDNLTEEQFDKMLYCEHGGMCEAMANLYEITKNKDYLELSKRFYHKETLAPLTKLQDELEGKHANTQIPKVIGAARLYEILGIEEYKEAAEFFWNMVTKSRSYAIGGNSRDEHFGKINTEKLGVTTAETCNTYNMLKLTEHLYAWDHNSDYMDYYENALYNHILASQDPESGMKTYFVSTQPGHFKIYCSPDNSFWCCTGTGMENPGRYIRNIYYRDKDELFVNLYIDSEIKLEDKSIVLRQETNFPETDKTKLIFEEAEEKFMTINIRVPYWVNGEVKVVVNEKEEYSKADSGYIALEGNWKKGDVIDVALPMNIHVYKSKEDSHKIAFMYGPLVLAGALGRENFPETDILEDHLKLNHYPGIVVPTLITDNSKLEECIKPVEDSILTFETQAIGEPGKVKCTLIPFYKLHHQRYTIYWTKMTSEEYKRTELNSIDYQEKLDKITIDLVNPNEQQPEIEHKMKAENSHSDYSSEAGKGWREVTNEGYFSYEMNIDPDNEVHLAVTYWGSDKECFIDGQRCIREFNIYVDDNLIAEELLNENKPYALFDKFYKIPKELTSGKSKVVVKFTSIKERIAGRVFGVRITTKSLDL</sequence>
<feature type="domain" description="Glycoside hydrolase GH146 substrate-binding" evidence="3">
    <location>
        <begin position="609"/>
        <end position="753"/>
    </location>
</feature>
<dbReference type="InterPro" id="IPR008928">
    <property type="entry name" value="6-hairpin_glycosidase_sf"/>
</dbReference>
<name>A0A964RP10_9CLOT</name>
<comment type="caution">
    <text evidence="5">The sequence shown here is derived from an EMBL/GenBank/DDBJ whole genome shotgun (WGS) entry which is preliminary data.</text>
</comment>
<protein>
    <submittedName>
        <fullName evidence="5">Glycoside hydrolase family 127 protein</fullName>
    </submittedName>
</protein>
<dbReference type="SUPFAM" id="SSF48208">
    <property type="entry name" value="Six-hairpin glycosidases"/>
    <property type="match status" value="1"/>
</dbReference>
<evidence type="ECO:0000259" key="4">
    <source>
        <dbReference type="Pfam" id="PF20736"/>
    </source>
</evidence>
<dbReference type="InterPro" id="IPR049046">
    <property type="entry name" value="Beta-AFase-like_GH127_middle"/>
</dbReference>
<dbReference type="Pfam" id="PF07944">
    <property type="entry name" value="Beta-AFase-like_GH127_cat"/>
    <property type="match status" value="1"/>
</dbReference>
<reference evidence="5" key="1">
    <citation type="submission" date="2019-12" db="EMBL/GenBank/DDBJ databases">
        <title>Microbes associate with the intestines of laboratory mice.</title>
        <authorList>
            <person name="Navarre W."/>
            <person name="Wong E."/>
        </authorList>
    </citation>
    <scope>NUCLEOTIDE SEQUENCE</scope>
    <source>
        <strain evidence="5">NM79_F5</strain>
    </source>
</reference>
<evidence type="ECO:0000259" key="1">
    <source>
        <dbReference type="Pfam" id="PF07944"/>
    </source>
</evidence>
<dbReference type="Pfam" id="PF20620">
    <property type="entry name" value="DUF6805"/>
    <property type="match status" value="1"/>
</dbReference>